<dbReference type="AlphaFoldDB" id="A0A401TWH1"/>
<proteinExistence type="predicted"/>
<keyword evidence="5" id="KW-1185">Reference proteome</keyword>
<feature type="compositionally biased region" description="Basic and acidic residues" evidence="2">
    <location>
        <begin position="43"/>
        <end position="61"/>
    </location>
</feature>
<reference evidence="4 5" key="1">
    <citation type="journal article" date="2018" name="Nat. Ecol. Evol.">
        <title>Shark genomes provide insights into elasmobranch evolution and the origin of vertebrates.</title>
        <authorList>
            <person name="Hara Y"/>
            <person name="Yamaguchi K"/>
            <person name="Onimaru K"/>
            <person name="Kadota M"/>
            <person name="Koyanagi M"/>
            <person name="Keeley SD"/>
            <person name="Tatsumi K"/>
            <person name="Tanaka K"/>
            <person name="Motone F"/>
            <person name="Kageyama Y"/>
            <person name="Nozu R"/>
            <person name="Adachi N"/>
            <person name="Nishimura O"/>
            <person name="Nakagawa R"/>
            <person name="Tanegashima C"/>
            <person name="Kiyatake I"/>
            <person name="Matsumoto R"/>
            <person name="Murakumo K"/>
            <person name="Nishida K"/>
            <person name="Terakita A"/>
            <person name="Kuratani S"/>
            <person name="Sato K"/>
            <person name="Hyodo S Kuraku.S."/>
        </authorList>
    </citation>
    <scope>NUCLEOTIDE SEQUENCE [LARGE SCALE GENOMIC DNA]</scope>
</reference>
<dbReference type="EMBL" id="BEZZ01205350">
    <property type="protein sequence ID" value="GCC47003.1"/>
    <property type="molecule type" value="Genomic_DNA"/>
</dbReference>
<evidence type="ECO:0000259" key="3">
    <source>
        <dbReference type="PROSITE" id="PS50157"/>
    </source>
</evidence>
<dbReference type="Proteomes" id="UP000287033">
    <property type="component" value="Unassembled WGS sequence"/>
</dbReference>
<evidence type="ECO:0000313" key="4">
    <source>
        <dbReference type="EMBL" id="GCC47003.1"/>
    </source>
</evidence>
<dbReference type="PROSITE" id="PS50157">
    <property type="entry name" value="ZINC_FINGER_C2H2_2"/>
    <property type="match status" value="1"/>
</dbReference>
<dbReference type="InterPro" id="IPR013087">
    <property type="entry name" value="Znf_C2H2_type"/>
</dbReference>
<dbReference type="PROSITE" id="PS00028">
    <property type="entry name" value="ZINC_FINGER_C2H2_1"/>
    <property type="match status" value="1"/>
</dbReference>
<protein>
    <recommendedName>
        <fullName evidence="3">C2H2-type domain-containing protein</fullName>
    </recommendedName>
</protein>
<keyword evidence="1" id="KW-0863">Zinc-finger</keyword>
<name>A0A401TWH1_CHIPU</name>
<evidence type="ECO:0000256" key="1">
    <source>
        <dbReference type="PROSITE-ProRule" id="PRU00042"/>
    </source>
</evidence>
<dbReference type="GO" id="GO:0008270">
    <property type="term" value="F:zinc ion binding"/>
    <property type="evidence" value="ECO:0007669"/>
    <property type="project" value="UniProtKB-KW"/>
</dbReference>
<gene>
    <name evidence="4" type="ORF">chiPu_0031254</name>
</gene>
<evidence type="ECO:0000256" key="2">
    <source>
        <dbReference type="SAM" id="MobiDB-lite"/>
    </source>
</evidence>
<keyword evidence="1" id="KW-0862">Zinc</keyword>
<feature type="domain" description="C2H2-type" evidence="3">
    <location>
        <begin position="25"/>
        <end position="53"/>
    </location>
</feature>
<dbReference type="OrthoDB" id="166134at2759"/>
<comment type="caution">
    <text evidence="4">The sequence shown here is derived from an EMBL/GenBank/DDBJ whole genome shotgun (WGS) entry which is preliminary data.</text>
</comment>
<feature type="non-terminal residue" evidence="4">
    <location>
        <position position="61"/>
    </location>
</feature>
<feature type="region of interest" description="Disordered" evidence="2">
    <location>
        <begin position="41"/>
        <end position="61"/>
    </location>
</feature>
<dbReference type="STRING" id="137246.A0A401TWH1"/>
<accession>A0A401TWH1</accession>
<keyword evidence="1" id="KW-0479">Metal-binding</keyword>
<sequence length="61" mass="6608">MWSAPSSPPLPGAAGSSEGAIREGFLCPLCLKDLQSVQQLQSHYEEAHSSEDDRHMVGQIK</sequence>
<organism evidence="4 5">
    <name type="scientific">Chiloscyllium punctatum</name>
    <name type="common">Brownbanded bambooshark</name>
    <name type="synonym">Hemiscyllium punctatum</name>
    <dbReference type="NCBI Taxonomy" id="137246"/>
    <lineage>
        <taxon>Eukaryota</taxon>
        <taxon>Metazoa</taxon>
        <taxon>Chordata</taxon>
        <taxon>Craniata</taxon>
        <taxon>Vertebrata</taxon>
        <taxon>Chondrichthyes</taxon>
        <taxon>Elasmobranchii</taxon>
        <taxon>Galeomorphii</taxon>
        <taxon>Galeoidea</taxon>
        <taxon>Orectolobiformes</taxon>
        <taxon>Hemiscylliidae</taxon>
        <taxon>Chiloscyllium</taxon>
    </lineage>
</organism>
<evidence type="ECO:0000313" key="5">
    <source>
        <dbReference type="Proteomes" id="UP000287033"/>
    </source>
</evidence>